<accession>A0A3M7Q4C0</accession>
<protein>
    <submittedName>
        <fullName evidence="1">Uncharacterized protein</fullName>
    </submittedName>
</protein>
<evidence type="ECO:0000313" key="2">
    <source>
        <dbReference type="Proteomes" id="UP000276133"/>
    </source>
</evidence>
<gene>
    <name evidence="1" type="ORF">BpHYR1_016641</name>
</gene>
<dbReference type="EMBL" id="REGN01007486">
    <property type="protein sequence ID" value="RNA06113.1"/>
    <property type="molecule type" value="Genomic_DNA"/>
</dbReference>
<proteinExistence type="predicted"/>
<name>A0A3M7Q4C0_BRAPC</name>
<evidence type="ECO:0000313" key="1">
    <source>
        <dbReference type="EMBL" id="RNA06113.1"/>
    </source>
</evidence>
<dbReference type="AlphaFoldDB" id="A0A3M7Q4C0"/>
<comment type="caution">
    <text evidence="1">The sequence shown here is derived from an EMBL/GenBank/DDBJ whole genome shotgun (WGS) entry which is preliminary data.</text>
</comment>
<keyword evidence="2" id="KW-1185">Reference proteome</keyword>
<organism evidence="1 2">
    <name type="scientific">Brachionus plicatilis</name>
    <name type="common">Marine rotifer</name>
    <name type="synonym">Brachionus muelleri</name>
    <dbReference type="NCBI Taxonomy" id="10195"/>
    <lineage>
        <taxon>Eukaryota</taxon>
        <taxon>Metazoa</taxon>
        <taxon>Spiralia</taxon>
        <taxon>Gnathifera</taxon>
        <taxon>Rotifera</taxon>
        <taxon>Eurotatoria</taxon>
        <taxon>Monogononta</taxon>
        <taxon>Pseudotrocha</taxon>
        <taxon>Ploima</taxon>
        <taxon>Brachionidae</taxon>
        <taxon>Brachionus</taxon>
    </lineage>
</organism>
<reference evidence="1 2" key="1">
    <citation type="journal article" date="2018" name="Sci. Rep.">
        <title>Genomic signatures of local adaptation to the degree of environmental predictability in rotifers.</title>
        <authorList>
            <person name="Franch-Gras L."/>
            <person name="Hahn C."/>
            <person name="Garcia-Roger E.M."/>
            <person name="Carmona M.J."/>
            <person name="Serra M."/>
            <person name="Gomez A."/>
        </authorList>
    </citation>
    <scope>NUCLEOTIDE SEQUENCE [LARGE SCALE GENOMIC DNA]</scope>
    <source>
        <strain evidence="1">HYR1</strain>
    </source>
</reference>
<dbReference type="Proteomes" id="UP000276133">
    <property type="component" value="Unassembled WGS sequence"/>
</dbReference>
<sequence length="84" mass="9445">MVDCKAWCHPSREALLSTSMTIPQINNKSWLFALSISPFYHDAYIIFFKQLGNSVDFLISTNASITSTTGINAYDANIFTYLLT</sequence>